<dbReference type="Pfam" id="PF05656">
    <property type="entry name" value="DUF805"/>
    <property type="match status" value="1"/>
</dbReference>
<proteinExistence type="predicted"/>
<feature type="transmembrane region" description="Helical" evidence="2">
    <location>
        <begin position="90"/>
        <end position="110"/>
    </location>
</feature>
<dbReference type="OrthoDB" id="9812349at2"/>
<feature type="compositionally biased region" description="Gly residues" evidence="1">
    <location>
        <begin position="129"/>
        <end position="141"/>
    </location>
</feature>
<accession>A0A4R4ZBG2</accession>
<evidence type="ECO:0000256" key="1">
    <source>
        <dbReference type="SAM" id="MobiDB-lite"/>
    </source>
</evidence>
<gene>
    <name evidence="3" type="ORF">E1263_25940</name>
</gene>
<dbReference type="GO" id="GO:0005886">
    <property type="term" value="C:plasma membrane"/>
    <property type="evidence" value="ECO:0007669"/>
    <property type="project" value="TreeGrafter"/>
</dbReference>
<keyword evidence="2" id="KW-0472">Membrane</keyword>
<evidence type="ECO:0000256" key="2">
    <source>
        <dbReference type="SAM" id="Phobius"/>
    </source>
</evidence>
<keyword evidence="2" id="KW-0812">Transmembrane</keyword>
<dbReference type="AlphaFoldDB" id="A0A4R4ZBG2"/>
<protein>
    <submittedName>
        <fullName evidence="3">DUF805 domain-containing protein</fullName>
    </submittedName>
</protein>
<reference evidence="3 4" key="1">
    <citation type="submission" date="2019-03" db="EMBL/GenBank/DDBJ databases">
        <title>Draft genome sequences of novel Actinobacteria.</title>
        <authorList>
            <person name="Sahin N."/>
            <person name="Ay H."/>
            <person name="Saygin H."/>
        </authorList>
    </citation>
    <scope>NUCLEOTIDE SEQUENCE [LARGE SCALE GENOMIC DNA]</scope>
    <source>
        <strain evidence="3 4">JCM 13523</strain>
    </source>
</reference>
<dbReference type="EMBL" id="SMKX01000087">
    <property type="protein sequence ID" value="TDD55718.1"/>
    <property type="molecule type" value="Genomic_DNA"/>
</dbReference>
<dbReference type="RefSeq" id="WP_132171849.1">
    <property type="nucleotide sequence ID" value="NZ_SMKX01000087.1"/>
</dbReference>
<comment type="caution">
    <text evidence="3">The sequence shown here is derived from an EMBL/GenBank/DDBJ whole genome shotgun (WGS) entry which is preliminary data.</text>
</comment>
<keyword evidence="4" id="KW-1185">Reference proteome</keyword>
<dbReference type="Proteomes" id="UP000295124">
    <property type="component" value="Unassembled WGS sequence"/>
</dbReference>
<keyword evidence="2" id="KW-1133">Transmembrane helix</keyword>
<sequence length="147" mass="16340">MHWFTDVITKQYAQFSGRARRKEFWMFILFSFVISVILGILDSILGLDFETSNKLKAGGVLQYIFALAVLVPTIAISVRRFHDRDKGGWWVLIYLIPCVGWIWFIVWAALEGTVGDNRFGPDPKAAERGGPGGFAGPGGSEPGYPTV</sequence>
<feature type="transmembrane region" description="Helical" evidence="2">
    <location>
        <begin position="24"/>
        <end position="47"/>
    </location>
</feature>
<name>A0A4R4ZBG2_9ACTN</name>
<evidence type="ECO:0000313" key="3">
    <source>
        <dbReference type="EMBL" id="TDD55718.1"/>
    </source>
</evidence>
<organism evidence="3 4">
    <name type="scientific">Kribbella antibiotica</name>
    <dbReference type="NCBI Taxonomy" id="190195"/>
    <lineage>
        <taxon>Bacteria</taxon>
        <taxon>Bacillati</taxon>
        <taxon>Actinomycetota</taxon>
        <taxon>Actinomycetes</taxon>
        <taxon>Propionibacteriales</taxon>
        <taxon>Kribbellaceae</taxon>
        <taxon>Kribbella</taxon>
    </lineage>
</organism>
<evidence type="ECO:0000313" key="4">
    <source>
        <dbReference type="Proteomes" id="UP000295124"/>
    </source>
</evidence>
<feature type="region of interest" description="Disordered" evidence="1">
    <location>
        <begin position="126"/>
        <end position="147"/>
    </location>
</feature>
<dbReference type="InterPro" id="IPR008523">
    <property type="entry name" value="DUF805"/>
</dbReference>
<feature type="transmembrane region" description="Helical" evidence="2">
    <location>
        <begin position="59"/>
        <end position="78"/>
    </location>
</feature>
<dbReference type="PANTHER" id="PTHR34980">
    <property type="entry name" value="INNER MEMBRANE PROTEIN-RELATED-RELATED"/>
    <property type="match status" value="1"/>
</dbReference>
<dbReference type="PANTHER" id="PTHR34980:SF2">
    <property type="entry name" value="INNER MEMBRANE PROTEIN YHAH-RELATED"/>
    <property type="match status" value="1"/>
</dbReference>